<evidence type="ECO:0000313" key="6">
    <source>
        <dbReference type="Proteomes" id="UP000695022"/>
    </source>
</evidence>
<evidence type="ECO:0000256" key="1">
    <source>
        <dbReference type="ARBA" id="ARBA00022723"/>
    </source>
</evidence>
<dbReference type="RefSeq" id="XP_014678831.1">
    <property type="nucleotide sequence ID" value="XM_014823345.1"/>
</dbReference>
<dbReference type="RefSeq" id="XP_014678830.1">
    <property type="nucleotide sequence ID" value="XM_014823344.1"/>
</dbReference>
<evidence type="ECO:0000256" key="4">
    <source>
        <dbReference type="SAM" id="MobiDB-lite"/>
    </source>
</evidence>
<feature type="region of interest" description="Disordered" evidence="4">
    <location>
        <begin position="226"/>
        <end position="279"/>
    </location>
</feature>
<evidence type="ECO:0000256" key="3">
    <source>
        <dbReference type="ARBA" id="ARBA00022833"/>
    </source>
</evidence>
<gene>
    <name evidence="7 8" type="primary">LOC106818658</name>
</gene>
<protein>
    <submittedName>
        <fullName evidence="7 8">Uncharacterized protein LOC106818658</fullName>
    </submittedName>
</protein>
<feature type="compositionally biased region" description="Polar residues" evidence="4">
    <location>
        <begin position="226"/>
        <end position="236"/>
    </location>
</feature>
<feature type="compositionally biased region" description="Low complexity" evidence="4">
    <location>
        <begin position="433"/>
        <end position="442"/>
    </location>
</feature>
<name>A0ABM1F309_PRICU</name>
<evidence type="ECO:0000313" key="8">
    <source>
        <dbReference type="RefSeq" id="XP_014678831.1"/>
    </source>
</evidence>
<feature type="domain" description="RanBP2-type" evidence="5">
    <location>
        <begin position="672"/>
        <end position="691"/>
    </location>
</feature>
<feature type="region of interest" description="Disordered" evidence="4">
    <location>
        <begin position="433"/>
        <end position="453"/>
    </location>
</feature>
<accession>A0ABM1F309</accession>
<dbReference type="InterPro" id="IPR036339">
    <property type="entry name" value="PUB-like_dom_sf"/>
</dbReference>
<evidence type="ECO:0000313" key="7">
    <source>
        <dbReference type="RefSeq" id="XP_014678830.1"/>
    </source>
</evidence>
<dbReference type="PANTHER" id="PTHR15326:SF2">
    <property type="entry name" value="PROTEIN TAMOZHENNIC"/>
    <property type="match status" value="1"/>
</dbReference>
<dbReference type="PROSITE" id="PS01358">
    <property type="entry name" value="ZF_RANBP2_1"/>
    <property type="match status" value="1"/>
</dbReference>
<evidence type="ECO:0000256" key="2">
    <source>
        <dbReference type="ARBA" id="ARBA00022771"/>
    </source>
</evidence>
<dbReference type="InterPro" id="IPR001876">
    <property type="entry name" value="Znf_RanBP2"/>
</dbReference>
<dbReference type="InterPro" id="IPR048839">
    <property type="entry name" value="SPATA2_PUB-like"/>
</dbReference>
<organism evidence="6 7">
    <name type="scientific">Priapulus caudatus</name>
    <name type="common">Priapulid worm</name>
    <dbReference type="NCBI Taxonomy" id="37621"/>
    <lineage>
        <taxon>Eukaryota</taxon>
        <taxon>Metazoa</taxon>
        <taxon>Ecdysozoa</taxon>
        <taxon>Scalidophora</taxon>
        <taxon>Priapulida</taxon>
        <taxon>Priapulimorpha</taxon>
        <taxon>Priapulimorphida</taxon>
        <taxon>Priapulidae</taxon>
        <taxon>Priapulus</taxon>
    </lineage>
</organism>
<feature type="compositionally biased region" description="Basic and acidic residues" evidence="4">
    <location>
        <begin position="240"/>
        <end position="271"/>
    </location>
</feature>
<dbReference type="PANTHER" id="PTHR15326">
    <property type="entry name" value="SPERMATOGENESIS-ASSOCIATED PROTEIN 2/TAMOZHENNIC"/>
    <property type="match status" value="1"/>
</dbReference>
<dbReference type="GeneID" id="106818658"/>
<keyword evidence="3" id="KW-0862">Zinc</keyword>
<evidence type="ECO:0000259" key="5">
    <source>
        <dbReference type="PROSITE" id="PS01358"/>
    </source>
</evidence>
<dbReference type="SUPFAM" id="SSF143503">
    <property type="entry name" value="PUG domain-like"/>
    <property type="match status" value="1"/>
</dbReference>
<dbReference type="Pfam" id="PF21388">
    <property type="entry name" value="SPATA2_PUB-like"/>
    <property type="match status" value="1"/>
</dbReference>
<sequence>MGEQCDGDQAAALRVDLCQSYVDFARYAKPKQQEEEIKEELVELAFKFLALAPDSVKFSMQGFSDMLLRSIKDKDDTFSFGKAAIAFSHLEKIALNLFRYPWRSEFRTIKLYTGTFVCHVSAHLSATHRILEQLGYRKLAYSRDVFYLHGRTDPDVTATVAFDCFLAYAECCIQKEIYSRTRHQGYSMTQVVDFRMQVSGDRTASVASLLQQPPVRLRKVGSLIANGSHSSSSESLTKPIDQHIVADTKPPTNDKKTHQSADGKKFVEPKRTKPVKGSSFHSLRKYINGAKNSVLPRHLKKDIETSQLPCSQTLPPPLPGKSSVMRPRACQMLLLVHPQASVRAQAIGAAHHGNTQKAVTAISLQLSKASTISRASNVVEEMRRSGSPKFARSISAKSQQSKPEIFVDGPGVDRCAGKWVSVEAGLTVTRQPNVYSNSYSNSNDDDDAHNASGMPLRQFIDHEEKPALHHMPHTYDLSGIHHSLPRSYRLESRPSYTEERLRNGSRELSAPKKSQPMQGEAMPWQGIVPVPYTFASVVNGSNDAITTDRAAYRQERPESHLRHSNGELISSNGTLNTTSLLDVHCSPYLRHHNNVHRAGTNNVPPLRDGRFATEGEVMLATQVWDGDRCDKQDLTRRSFYDNLLDLDDFLNIVNKNCSIDGVDHFFPVERGWTCPQCRCTNPAELPSCKRCASRWVDFPSLHNWIPCPGCGKNNPKEALTCTWCESFLRGRSTYI</sequence>
<proteinExistence type="predicted"/>
<dbReference type="Gene3D" id="1.20.58.2190">
    <property type="match status" value="1"/>
</dbReference>
<dbReference type="Proteomes" id="UP000695022">
    <property type="component" value="Unplaced"/>
</dbReference>
<keyword evidence="6" id="KW-1185">Reference proteome</keyword>
<keyword evidence="2" id="KW-0863">Zinc-finger</keyword>
<feature type="region of interest" description="Disordered" evidence="4">
    <location>
        <begin position="486"/>
        <end position="519"/>
    </location>
</feature>
<reference evidence="7 8" key="1">
    <citation type="submission" date="2025-05" db="UniProtKB">
        <authorList>
            <consortium name="RefSeq"/>
        </authorList>
    </citation>
    <scope>IDENTIFICATION</scope>
</reference>
<keyword evidence="1" id="KW-0479">Metal-binding</keyword>
<feature type="compositionally biased region" description="Basic and acidic residues" evidence="4">
    <location>
        <begin position="488"/>
        <end position="505"/>
    </location>
</feature>